<dbReference type="PANTHER" id="PTHR19303:SF74">
    <property type="entry name" value="POGO TRANSPOSABLE ELEMENT WITH KRAB DOMAIN"/>
    <property type="match status" value="1"/>
</dbReference>
<keyword evidence="1" id="KW-0472">Membrane</keyword>
<proteinExistence type="predicted"/>
<gene>
    <name evidence="3" type="ORF">NQ314_014878</name>
</gene>
<sequence>MVIKSYLDNKGSQHPKFKYNLPGKQWTENFVKRNKHLLTKRHCQNIKRKRAEKTDEEIEAYFENLKKTIENIQPEFILNYDERNLSDDPGSKKCIFARGTKYPEMDINFIKSAISIMFAVTAVGTLMPLYVVYKSDRIYDQWVIGGPPGTIYNRTKSGWFDGPTFQDWFSKVIIPWARSSPEPKIIIGDNLLSHLNVEVIRACQRYNIKFVFLPPNATYITQPLDVSFFHPLKVTWRKILREIKLKHPKENCVEKAKFPGMLARLLKDIKSNEKTNLRSGFRATGIYPLNPDEVLPDAGFKKEFQAKLIPPFSAS</sequence>
<dbReference type="Proteomes" id="UP001162156">
    <property type="component" value="Unassembled WGS sequence"/>
</dbReference>
<protein>
    <recommendedName>
        <fullName evidence="2">DDE-1 domain-containing protein</fullName>
    </recommendedName>
</protein>
<evidence type="ECO:0000256" key="1">
    <source>
        <dbReference type="SAM" id="Phobius"/>
    </source>
</evidence>
<dbReference type="GO" id="GO:0005634">
    <property type="term" value="C:nucleus"/>
    <property type="evidence" value="ECO:0007669"/>
    <property type="project" value="TreeGrafter"/>
</dbReference>
<keyword evidence="1" id="KW-0812">Transmembrane</keyword>
<feature type="domain" description="DDE-1" evidence="2">
    <location>
        <begin position="116"/>
        <end position="249"/>
    </location>
</feature>
<organism evidence="3 4">
    <name type="scientific">Rhamnusium bicolor</name>
    <dbReference type="NCBI Taxonomy" id="1586634"/>
    <lineage>
        <taxon>Eukaryota</taxon>
        <taxon>Metazoa</taxon>
        <taxon>Ecdysozoa</taxon>
        <taxon>Arthropoda</taxon>
        <taxon>Hexapoda</taxon>
        <taxon>Insecta</taxon>
        <taxon>Pterygota</taxon>
        <taxon>Neoptera</taxon>
        <taxon>Endopterygota</taxon>
        <taxon>Coleoptera</taxon>
        <taxon>Polyphaga</taxon>
        <taxon>Cucujiformia</taxon>
        <taxon>Chrysomeloidea</taxon>
        <taxon>Cerambycidae</taxon>
        <taxon>Lepturinae</taxon>
        <taxon>Rhagiini</taxon>
        <taxon>Rhamnusium</taxon>
    </lineage>
</organism>
<evidence type="ECO:0000313" key="4">
    <source>
        <dbReference type="Proteomes" id="UP001162156"/>
    </source>
</evidence>
<dbReference type="Pfam" id="PF03184">
    <property type="entry name" value="DDE_1"/>
    <property type="match status" value="1"/>
</dbReference>
<keyword evidence="4" id="KW-1185">Reference proteome</keyword>
<accession>A0AAV8X0W3</accession>
<evidence type="ECO:0000259" key="2">
    <source>
        <dbReference type="Pfam" id="PF03184"/>
    </source>
</evidence>
<dbReference type="PANTHER" id="PTHR19303">
    <property type="entry name" value="TRANSPOSON"/>
    <property type="match status" value="1"/>
</dbReference>
<dbReference type="GO" id="GO:0003677">
    <property type="term" value="F:DNA binding"/>
    <property type="evidence" value="ECO:0007669"/>
    <property type="project" value="TreeGrafter"/>
</dbReference>
<comment type="caution">
    <text evidence="3">The sequence shown here is derived from an EMBL/GenBank/DDBJ whole genome shotgun (WGS) entry which is preliminary data.</text>
</comment>
<name>A0AAV8X0W3_9CUCU</name>
<dbReference type="InterPro" id="IPR004875">
    <property type="entry name" value="DDE_SF_endonuclease_dom"/>
</dbReference>
<keyword evidence="1" id="KW-1133">Transmembrane helix</keyword>
<reference evidence="3" key="1">
    <citation type="journal article" date="2023" name="Insect Mol. Biol.">
        <title>Genome sequencing provides insights into the evolution of gene families encoding plant cell wall-degrading enzymes in longhorned beetles.</title>
        <authorList>
            <person name="Shin N.R."/>
            <person name="Okamura Y."/>
            <person name="Kirsch R."/>
            <person name="Pauchet Y."/>
        </authorList>
    </citation>
    <scope>NUCLEOTIDE SEQUENCE</scope>
    <source>
        <strain evidence="3">RBIC_L_NR</strain>
    </source>
</reference>
<dbReference type="EMBL" id="JANEYF010004120">
    <property type="protein sequence ID" value="KAJ8932166.1"/>
    <property type="molecule type" value="Genomic_DNA"/>
</dbReference>
<feature type="transmembrane region" description="Helical" evidence="1">
    <location>
        <begin position="113"/>
        <end position="133"/>
    </location>
</feature>
<dbReference type="AlphaFoldDB" id="A0AAV8X0W3"/>
<evidence type="ECO:0000313" key="3">
    <source>
        <dbReference type="EMBL" id="KAJ8932166.1"/>
    </source>
</evidence>
<dbReference type="InterPro" id="IPR050863">
    <property type="entry name" value="CenT-Element_Derived"/>
</dbReference>